<dbReference type="RefSeq" id="WP_204042834.1">
    <property type="nucleotide sequence ID" value="NZ_BOOA01000036.1"/>
</dbReference>
<dbReference type="SUPFAM" id="SSF48452">
    <property type="entry name" value="TPR-like"/>
    <property type="match status" value="1"/>
</dbReference>
<dbReference type="PROSITE" id="PS50005">
    <property type="entry name" value="TPR"/>
    <property type="match status" value="1"/>
</dbReference>
<proteinExistence type="predicted"/>
<dbReference type="InterPro" id="IPR011990">
    <property type="entry name" value="TPR-like_helical_dom_sf"/>
</dbReference>
<dbReference type="InterPro" id="IPR002182">
    <property type="entry name" value="NB-ARC"/>
</dbReference>
<dbReference type="InterPro" id="IPR019734">
    <property type="entry name" value="TPR_rpt"/>
</dbReference>
<dbReference type="SUPFAM" id="SSF52540">
    <property type="entry name" value="P-loop containing nucleoside triphosphate hydrolases"/>
    <property type="match status" value="1"/>
</dbReference>
<dbReference type="Pfam" id="PF13560">
    <property type="entry name" value="HTH_31"/>
    <property type="match status" value="1"/>
</dbReference>
<dbReference type="PANTHER" id="PTHR47691:SF3">
    <property type="entry name" value="HTH-TYPE TRANSCRIPTIONAL REGULATOR RV0890C-RELATED"/>
    <property type="match status" value="1"/>
</dbReference>
<keyword evidence="4" id="KW-1185">Reference proteome</keyword>
<dbReference type="Pfam" id="PF00931">
    <property type="entry name" value="NB-ARC"/>
    <property type="match status" value="1"/>
</dbReference>
<feature type="repeat" description="TPR" evidence="1">
    <location>
        <begin position="723"/>
        <end position="756"/>
    </location>
</feature>
<dbReference type="PANTHER" id="PTHR47691">
    <property type="entry name" value="REGULATOR-RELATED"/>
    <property type="match status" value="1"/>
</dbReference>
<feature type="domain" description="NB-ARC" evidence="2">
    <location>
        <begin position="184"/>
        <end position="333"/>
    </location>
</feature>
<comment type="caution">
    <text evidence="3">The sequence shown here is derived from an EMBL/GenBank/DDBJ whole genome shotgun (WGS) entry which is preliminary data.</text>
</comment>
<dbReference type="PRINTS" id="PR00364">
    <property type="entry name" value="DISEASERSIST"/>
</dbReference>
<dbReference type="Pfam" id="PF13181">
    <property type="entry name" value="TPR_8"/>
    <property type="match status" value="1"/>
</dbReference>
<dbReference type="Gene3D" id="3.40.50.300">
    <property type="entry name" value="P-loop containing nucleotide triphosphate hydrolases"/>
    <property type="match status" value="1"/>
</dbReference>
<gene>
    <name evidence="3" type="ORF">Aph01nite_44550</name>
</gene>
<accession>A0A919QEY8</accession>
<evidence type="ECO:0000259" key="2">
    <source>
        <dbReference type="Pfam" id="PF00931"/>
    </source>
</evidence>
<evidence type="ECO:0000313" key="4">
    <source>
        <dbReference type="Proteomes" id="UP000640052"/>
    </source>
</evidence>
<name>A0A919QEY8_9ACTN</name>
<evidence type="ECO:0000313" key="3">
    <source>
        <dbReference type="EMBL" id="GIH26145.1"/>
    </source>
</evidence>
<sequence>MVAVDDAQDLLGRLCADLRLLRVQAGGPSLRGLAVRLGLSKSQLGVILNGRIRKLPDWTVVKGLVDGCRQYAQDHGRLGQLSLATGVEEYWRPRYSLVEYALQDASRPRIPPRETRAAQETDTGGVRTVIATGAPAGIASRGPTSRPVPRELPGAVRHFVGRAGHLAALTSLLDHTAAGGTVVISAIAGTAGVGKTALAVHWAHQVAGRFPDGQLYVNLHGFDASGQAAEPPDVIRRFLDALGVPVDRVSSDLDAQAALYRSELAGKRVLIVLDNARDSAQVRPLLPGTPGCLAVVTSRNPLTSLVVSDDAYPIRLDLLAPEEAEDLLARRIGAERVAAEPSAVEEIVARCSALPLALAIVAAHAATYPLLPLRKLADQLRDDRLDLLNAGDPATDLRAVFSWSYQTLTPGAARLFRLLGLHPGPDTAAPAVASLTAQPLSEVYAPLTELTRAGLLTEHTPGRYGFHDLLRAYATDLAHRVDPPEERQAAVRRTIDHYLHTAHTAAALLYPTRDPITLTPPDNGTSPEPLDPGQALDWLSAEQWALLAAVDQSATAGEDGRTWRLAWSLSGFLERGRRWSEQTALQRTALAATRRLDDPRAESLTLRLLARADIETGRHDAAHAHLTRALDLDTRTDDRAGQAHDHHHLAYLRDALGDYTGALDHTHQALELYRSAGHRQGQAAALNAVGWYHAHLGDGREALIYCRQGLALLQELEDQVGQAATWDSIGYAHHLLGEYAQAISCFDQAAALCRDHGESFLEAGVLVHLGDSHERAGDLDAARVSWRRALTLLTELDHPDRHTLSARALG</sequence>
<protein>
    <recommendedName>
        <fullName evidence="2">NB-ARC domain-containing protein</fullName>
    </recommendedName>
</protein>
<dbReference type="Gene3D" id="1.25.40.10">
    <property type="entry name" value="Tetratricopeptide repeat domain"/>
    <property type="match status" value="1"/>
</dbReference>
<evidence type="ECO:0000256" key="1">
    <source>
        <dbReference type="PROSITE-ProRule" id="PRU00339"/>
    </source>
</evidence>
<dbReference type="EMBL" id="BOOA01000036">
    <property type="protein sequence ID" value="GIH26145.1"/>
    <property type="molecule type" value="Genomic_DNA"/>
</dbReference>
<dbReference type="AlphaFoldDB" id="A0A919QEY8"/>
<dbReference type="Proteomes" id="UP000640052">
    <property type="component" value="Unassembled WGS sequence"/>
</dbReference>
<dbReference type="SMART" id="SM00028">
    <property type="entry name" value="TPR"/>
    <property type="match status" value="5"/>
</dbReference>
<reference evidence="3" key="1">
    <citation type="submission" date="2021-01" db="EMBL/GenBank/DDBJ databases">
        <title>Whole genome shotgun sequence of Acrocarpospora phusangensis NBRC 108782.</title>
        <authorList>
            <person name="Komaki H."/>
            <person name="Tamura T."/>
        </authorList>
    </citation>
    <scope>NUCLEOTIDE SEQUENCE</scope>
    <source>
        <strain evidence="3">NBRC 108782</strain>
    </source>
</reference>
<dbReference type="GO" id="GO:0043531">
    <property type="term" value="F:ADP binding"/>
    <property type="evidence" value="ECO:0007669"/>
    <property type="project" value="InterPro"/>
</dbReference>
<organism evidence="3 4">
    <name type="scientific">Acrocarpospora phusangensis</name>
    <dbReference type="NCBI Taxonomy" id="1070424"/>
    <lineage>
        <taxon>Bacteria</taxon>
        <taxon>Bacillati</taxon>
        <taxon>Actinomycetota</taxon>
        <taxon>Actinomycetes</taxon>
        <taxon>Streptosporangiales</taxon>
        <taxon>Streptosporangiaceae</taxon>
        <taxon>Acrocarpospora</taxon>
    </lineage>
</organism>
<keyword evidence="1" id="KW-0802">TPR repeat</keyword>
<dbReference type="InterPro" id="IPR027417">
    <property type="entry name" value="P-loop_NTPase"/>
</dbReference>